<keyword evidence="3" id="KW-0949">S-adenosyl-L-methionine</keyword>
<dbReference type="Gene3D" id="2.40.10.240">
    <property type="entry name" value="QueA-like"/>
    <property type="match status" value="1"/>
</dbReference>
<accession>A0ABW4HU99</accession>
<keyword evidence="6" id="KW-1185">Reference proteome</keyword>
<dbReference type="InterPro" id="IPR003699">
    <property type="entry name" value="QueA"/>
</dbReference>
<evidence type="ECO:0000256" key="1">
    <source>
        <dbReference type="ARBA" id="ARBA00022490"/>
    </source>
</evidence>
<dbReference type="InterPro" id="IPR042118">
    <property type="entry name" value="QueA_dom1"/>
</dbReference>
<keyword evidence="4" id="KW-0671">Queuosine biosynthesis</keyword>
<evidence type="ECO:0000313" key="6">
    <source>
        <dbReference type="Proteomes" id="UP001597221"/>
    </source>
</evidence>
<dbReference type="Proteomes" id="UP001597221">
    <property type="component" value="Unassembled WGS sequence"/>
</dbReference>
<evidence type="ECO:0000313" key="5">
    <source>
        <dbReference type="EMBL" id="MFD1608811.1"/>
    </source>
</evidence>
<organism evidence="5 6">
    <name type="scientific">Oceanobacillus luteolus</name>
    <dbReference type="NCBI Taxonomy" id="1274358"/>
    <lineage>
        <taxon>Bacteria</taxon>
        <taxon>Bacillati</taxon>
        <taxon>Bacillota</taxon>
        <taxon>Bacilli</taxon>
        <taxon>Bacillales</taxon>
        <taxon>Bacillaceae</taxon>
        <taxon>Oceanobacillus</taxon>
    </lineage>
</organism>
<sequence length="347" mass="39677">MIDQVKVLDFKLPGELYAREPKKEGERSRMIIGTKYNNSFKHSFVDEIYKELEPGDTLIINNSKTVNGVIYGKSSEFGILQFHLLRIEEDESVVKVFIRDDLIDSIVGETFEVSNRLLITLIERKEGKEYFAKFNLDIANVFEELSKHGEPIISNYAKHKLSIEDYQNEISTTLGSLENPVASGHFKRKIISDLKEKGINIGYITLNCISMEAYITENKYSDHIVPPEIFNVPEETAELITTTKKNNKKIISVGTTATRTLESLEYDNDYNITSPLTKKTDLAIYPGYNFKIVDGVVTNFHGPRSSRLALAAACISEEKIMNLYKEAIKEKYMFYEFGDCMLLWLNK</sequence>
<keyword evidence="2" id="KW-0808">Transferase</keyword>
<dbReference type="RefSeq" id="WP_379598232.1">
    <property type="nucleotide sequence ID" value="NZ_JBHUDE010000134.1"/>
</dbReference>
<keyword evidence="1" id="KW-0963">Cytoplasm</keyword>
<dbReference type="PANTHER" id="PTHR30307">
    <property type="entry name" value="S-ADENOSYLMETHIONINE:TRNA RIBOSYLTRANSFERASE-ISOMERASE"/>
    <property type="match status" value="1"/>
</dbReference>
<comment type="caution">
    <text evidence="5">The sequence shown here is derived from an EMBL/GenBank/DDBJ whole genome shotgun (WGS) entry which is preliminary data.</text>
</comment>
<dbReference type="SUPFAM" id="SSF111337">
    <property type="entry name" value="QueA-like"/>
    <property type="match status" value="1"/>
</dbReference>
<dbReference type="PANTHER" id="PTHR30307:SF0">
    <property type="entry name" value="S-ADENOSYLMETHIONINE:TRNA RIBOSYLTRANSFERASE-ISOMERASE"/>
    <property type="match status" value="1"/>
</dbReference>
<dbReference type="EMBL" id="JBHUDE010000134">
    <property type="protein sequence ID" value="MFD1608811.1"/>
    <property type="molecule type" value="Genomic_DNA"/>
</dbReference>
<evidence type="ECO:0000256" key="4">
    <source>
        <dbReference type="ARBA" id="ARBA00022785"/>
    </source>
</evidence>
<dbReference type="Gene3D" id="3.40.1780.10">
    <property type="entry name" value="QueA-like"/>
    <property type="match status" value="1"/>
</dbReference>
<reference evidence="6" key="1">
    <citation type="journal article" date="2019" name="Int. J. Syst. Evol. Microbiol.">
        <title>The Global Catalogue of Microorganisms (GCM) 10K type strain sequencing project: providing services to taxonomists for standard genome sequencing and annotation.</title>
        <authorList>
            <consortium name="The Broad Institute Genomics Platform"/>
            <consortium name="The Broad Institute Genome Sequencing Center for Infectious Disease"/>
            <person name="Wu L."/>
            <person name="Ma J."/>
        </authorList>
    </citation>
    <scope>NUCLEOTIDE SEQUENCE [LARGE SCALE GENOMIC DNA]</scope>
    <source>
        <strain evidence="6">CGMCC 1.12376</strain>
    </source>
</reference>
<evidence type="ECO:0000256" key="3">
    <source>
        <dbReference type="ARBA" id="ARBA00022691"/>
    </source>
</evidence>
<gene>
    <name evidence="5" type="ORF">ACFSBH_14390</name>
</gene>
<proteinExistence type="predicted"/>
<dbReference type="InterPro" id="IPR042119">
    <property type="entry name" value="QueA_dom2"/>
</dbReference>
<protein>
    <submittedName>
        <fullName evidence="5">S-adenosylmethionine:tRNA ribosyltransferase-isomerase</fullName>
    </submittedName>
</protein>
<name>A0ABW4HU99_9BACI</name>
<dbReference type="InterPro" id="IPR036100">
    <property type="entry name" value="QueA_sf"/>
</dbReference>
<dbReference type="Pfam" id="PF02547">
    <property type="entry name" value="Queuosine_synth"/>
    <property type="match status" value="1"/>
</dbReference>
<evidence type="ECO:0000256" key="2">
    <source>
        <dbReference type="ARBA" id="ARBA00022679"/>
    </source>
</evidence>